<proteinExistence type="predicted"/>
<keyword evidence="1" id="KW-0732">Signal</keyword>
<accession>A0A511J494</accession>
<dbReference type="Proteomes" id="UP000321830">
    <property type="component" value="Unassembled WGS sequence"/>
</dbReference>
<organism evidence="2 3">
    <name type="scientific">Enterococcus villorum</name>
    <dbReference type="NCBI Taxonomy" id="112904"/>
    <lineage>
        <taxon>Bacteria</taxon>
        <taxon>Bacillati</taxon>
        <taxon>Bacillota</taxon>
        <taxon>Bacilli</taxon>
        <taxon>Lactobacillales</taxon>
        <taxon>Enterococcaceae</taxon>
        <taxon>Enterococcus</taxon>
    </lineage>
</organism>
<comment type="caution">
    <text evidence="2">The sequence shown here is derived from an EMBL/GenBank/DDBJ whole genome shotgun (WGS) entry which is preliminary data.</text>
</comment>
<name>A0A511J494_9ENTE</name>
<feature type="chain" id="PRO_5021878920" description="WxL domain-containing protein" evidence="1">
    <location>
        <begin position="27"/>
        <end position="161"/>
    </location>
</feature>
<feature type="signal peptide" evidence="1">
    <location>
        <begin position="1"/>
        <end position="26"/>
    </location>
</feature>
<protein>
    <recommendedName>
        <fullName evidence="4">WxL domain-containing protein</fullName>
    </recommendedName>
</protein>
<gene>
    <name evidence="2" type="ORF">EVI01_21670</name>
</gene>
<reference evidence="2 3" key="1">
    <citation type="submission" date="2019-07" db="EMBL/GenBank/DDBJ databases">
        <title>Whole genome shotgun sequence of Enterococcus villorum NBRC 100699.</title>
        <authorList>
            <person name="Hosoyama A."/>
            <person name="Uohara A."/>
            <person name="Ohji S."/>
            <person name="Ichikawa N."/>
        </authorList>
    </citation>
    <scope>NUCLEOTIDE SEQUENCE [LARGE SCALE GENOMIC DNA]</scope>
    <source>
        <strain evidence="2 3">NBRC 100699</strain>
    </source>
</reference>
<evidence type="ECO:0008006" key="4">
    <source>
        <dbReference type="Google" id="ProtNLM"/>
    </source>
</evidence>
<dbReference type="AlphaFoldDB" id="A0A511J494"/>
<sequence>MKKLILSLLLCGGILSLLVKPLATHAEDTTTGTTAITSEVVRGDVTLKVDAELNFGKQPLSAVVNFGSKEMNYTVTDYSGENDGFIIAAKLTDTDPTRSLKIGDVELSATAAPIVTKETDIVGENQEKLTATLTYTGLKKVQTYTSTIEWNLTKGTSQLKE</sequence>
<evidence type="ECO:0000313" key="3">
    <source>
        <dbReference type="Proteomes" id="UP000321830"/>
    </source>
</evidence>
<evidence type="ECO:0000313" key="2">
    <source>
        <dbReference type="EMBL" id="GEL92830.1"/>
    </source>
</evidence>
<dbReference type="EMBL" id="BJWF01000035">
    <property type="protein sequence ID" value="GEL92830.1"/>
    <property type="molecule type" value="Genomic_DNA"/>
</dbReference>
<evidence type="ECO:0000256" key="1">
    <source>
        <dbReference type="SAM" id="SignalP"/>
    </source>
</evidence>
<dbReference type="RefSeq" id="WP_010750531.1">
    <property type="nucleotide sequence ID" value="NZ_BJWF01000035.1"/>
</dbReference>